<feature type="binding site" evidence="6">
    <location>
        <position position="81"/>
    </location>
    <ligand>
        <name>S-adenosyl-L-methionine</name>
        <dbReference type="ChEBI" id="CHEBI:59789"/>
    </ligand>
</feature>
<dbReference type="OrthoDB" id="9808773at2"/>
<evidence type="ECO:0000313" key="7">
    <source>
        <dbReference type="EMBL" id="ACE05171.1"/>
    </source>
</evidence>
<dbReference type="EC" id="2.1.1.-" evidence="6"/>
<dbReference type="STRING" id="331678.Cphamn1_2267"/>
<evidence type="ECO:0000256" key="2">
    <source>
        <dbReference type="ARBA" id="ARBA00022552"/>
    </source>
</evidence>
<keyword evidence="5 6" id="KW-0949">S-adenosyl-L-methionine</keyword>
<dbReference type="HOGENOM" id="CLU_065341_2_2_10"/>
<dbReference type="Gene3D" id="3.40.50.150">
    <property type="entry name" value="Vaccinia Virus protein VP39"/>
    <property type="match status" value="1"/>
</dbReference>
<dbReference type="PANTHER" id="PTHR31760:SF0">
    <property type="entry name" value="S-ADENOSYL-L-METHIONINE-DEPENDENT METHYLTRANSFERASES SUPERFAMILY PROTEIN"/>
    <property type="match status" value="1"/>
</dbReference>
<feature type="binding site" evidence="6">
    <location>
        <position position="146"/>
    </location>
    <ligand>
        <name>S-adenosyl-L-methionine</name>
        <dbReference type="ChEBI" id="CHEBI:59789"/>
    </ligand>
</feature>
<accession>B3EP32</accession>
<keyword evidence="3 6" id="KW-0489">Methyltransferase</keyword>
<dbReference type="CDD" id="cd02440">
    <property type="entry name" value="AdoMet_MTases"/>
    <property type="match status" value="1"/>
</dbReference>
<comment type="function">
    <text evidence="6">Specifically methylates the N7 position of a guanine in 16S rRNA.</text>
</comment>
<dbReference type="InterPro" id="IPR029063">
    <property type="entry name" value="SAM-dependent_MTases_sf"/>
</dbReference>
<evidence type="ECO:0000256" key="6">
    <source>
        <dbReference type="HAMAP-Rule" id="MF_00074"/>
    </source>
</evidence>
<feature type="binding site" evidence="6">
    <location>
        <begin position="104"/>
        <end position="106"/>
    </location>
    <ligand>
        <name>S-adenosyl-L-methionine</name>
        <dbReference type="ChEBI" id="CHEBI:59789"/>
    </ligand>
</feature>
<dbReference type="InterPro" id="IPR003682">
    <property type="entry name" value="rRNA_ssu_MeTfrase_G"/>
</dbReference>
<dbReference type="SUPFAM" id="SSF53335">
    <property type="entry name" value="S-adenosyl-L-methionine-dependent methyltransferases"/>
    <property type="match status" value="1"/>
</dbReference>
<dbReference type="GO" id="GO:0070043">
    <property type="term" value="F:rRNA (guanine-N7-)-methyltransferase activity"/>
    <property type="evidence" value="ECO:0007669"/>
    <property type="project" value="UniProtKB-UniRule"/>
</dbReference>
<evidence type="ECO:0000256" key="4">
    <source>
        <dbReference type="ARBA" id="ARBA00022679"/>
    </source>
</evidence>
<feature type="binding site" evidence="6">
    <location>
        <begin position="132"/>
        <end position="133"/>
    </location>
    <ligand>
        <name>S-adenosyl-L-methionine</name>
        <dbReference type="ChEBI" id="CHEBI:59789"/>
    </ligand>
</feature>
<dbReference type="HAMAP" id="MF_00074">
    <property type="entry name" value="16SrRNA_methyltr_G"/>
    <property type="match status" value="1"/>
</dbReference>
<dbReference type="NCBIfam" id="TIGR00138">
    <property type="entry name" value="rsmG_gidB"/>
    <property type="match status" value="1"/>
</dbReference>
<dbReference type="GO" id="GO:0005829">
    <property type="term" value="C:cytosol"/>
    <property type="evidence" value="ECO:0007669"/>
    <property type="project" value="TreeGrafter"/>
</dbReference>
<keyword evidence="1 6" id="KW-0963">Cytoplasm</keyword>
<feature type="binding site" evidence="6">
    <location>
        <position position="86"/>
    </location>
    <ligand>
        <name>S-adenosyl-L-methionine</name>
        <dbReference type="ChEBI" id="CHEBI:59789"/>
    </ligand>
</feature>
<keyword evidence="4 6" id="KW-0808">Transferase</keyword>
<evidence type="ECO:0000256" key="5">
    <source>
        <dbReference type="ARBA" id="ARBA00022691"/>
    </source>
</evidence>
<keyword evidence="2 6" id="KW-0698">rRNA processing</keyword>
<name>B3EP32_CHLPB</name>
<dbReference type="KEGG" id="cpb:Cphamn1_2267"/>
<organism evidence="7">
    <name type="scientific">Chlorobium phaeobacteroides (strain BS1)</name>
    <dbReference type="NCBI Taxonomy" id="331678"/>
    <lineage>
        <taxon>Bacteria</taxon>
        <taxon>Pseudomonadati</taxon>
        <taxon>Chlorobiota</taxon>
        <taxon>Chlorobiia</taxon>
        <taxon>Chlorobiales</taxon>
        <taxon>Chlorobiaceae</taxon>
        <taxon>Chlorobium/Pelodictyon group</taxon>
        <taxon>Chlorobium</taxon>
    </lineage>
</organism>
<protein>
    <recommendedName>
        <fullName evidence="6">Ribosomal RNA small subunit methyltransferase G</fullName>
        <ecNumber evidence="6">2.1.1.-</ecNumber>
    </recommendedName>
    <alternativeName>
        <fullName evidence="6">16S rRNA 7-methylguanosine methyltransferase</fullName>
        <shortName evidence="6">16S rRNA m7G methyltransferase</shortName>
    </alternativeName>
</protein>
<gene>
    <name evidence="6" type="primary">rsmG</name>
    <name evidence="7" type="ordered locus">Cphamn1_2267</name>
</gene>
<evidence type="ECO:0000256" key="3">
    <source>
        <dbReference type="ARBA" id="ARBA00022603"/>
    </source>
</evidence>
<comment type="subcellular location">
    <subcellularLocation>
        <location evidence="6">Cytoplasm</location>
    </subcellularLocation>
</comment>
<dbReference type="EMBL" id="CP001101">
    <property type="protein sequence ID" value="ACE05171.1"/>
    <property type="molecule type" value="Genomic_DNA"/>
</dbReference>
<dbReference type="PANTHER" id="PTHR31760">
    <property type="entry name" value="S-ADENOSYL-L-METHIONINE-DEPENDENT METHYLTRANSFERASES SUPERFAMILY PROTEIN"/>
    <property type="match status" value="1"/>
</dbReference>
<comment type="similarity">
    <text evidence="6">Belongs to the methyltransferase superfamily. RNA methyltransferase RsmG family.</text>
</comment>
<sequence length="219" mass="24133">MKPEQHITIIEKTCSDEGLKLDERQLGQLIKYAELLESANRITNLVSRKEQAPLLMRHIFHSLLIGLFHPFEPDEKVLDIGTGGGLPGIPLAIAFPDTRFLLIDATGKKISACNGMIASLGLKNVIAKKTRAEELKGVSFDTVLSRQVAPLRRLCAYTERLLVPEGLLICLKGGNLEKEVQDAIDGATGNNGFPGDISLLPIDRFDKNFQNKYIVIACR</sequence>
<proteinExistence type="inferred from homology"/>
<evidence type="ECO:0000256" key="1">
    <source>
        <dbReference type="ARBA" id="ARBA00022490"/>
    </source>
</evidence>
<dbReference type="eggNOG" id="COG0357">
    <property type="taxonomic scope" value="Bacteria"/>
</dbReference>
<reference evidence="7" key="1">
    <citation type="submission" date="2008-06" db="EMBL/GenBank/DDBJ databases">
        <title>Complete sequence of Chlorobium phaeobacteroides BS1.</title>
        <authorList>
            <consortium name="US DOE Joint Genome Institute"/>
            <person name="Lucas S."/>
            <person name="Copeland A."/>
            <person name="Lapidus A."/>
            <person name="Glavina del Rio T."/>
            <person name="Dalin E."/>
            <person name="Tice H."/>
            <person name="Bruce D."/>
            <person name="Goodwin L."/>
            <person name="Pitluck S."/>
            <person name="Schmutz J."/>
            <person name="Larimer F."/>
            <person name="Land M."/>
            <person name="Hauser L."/>
            <person name="Kyrpides N."/>
            <person name="Ovchinnikova G."/>
            <person name="Li T."/>
            <person name="Liu Z."/>
            <person name="Zhao F."/>
            <person name="Overmann J."/>
            <person name="Bryant D.A."/>
            <person name="Richardson P."/>
        </authorList>
    </citation>
    <scope>NUCLEOTIDE SEQUENCE [LARGE SCALE GENOMIC DNA]</scope>
    <source>
        <strain evidence="7">BS1</strain>
    </source>
</reference>
<dbReference type="AlphaFoldDB" id="B3EP32"/>
<dbReference type="Pfam" id="PF02527">
    <property type="entry name" value="GidB"/>
    <property type="match status" value="1"/>
</dbReference>